<organism evidence="3 4">
    <name type="scientific">Clavelina lepadiformis</name>
    <name type="common">Light-bulb sea squirt</name>
    <name type="synonym">Ascidia lepadiformis</name>
    <dbReference type="NCBI Taxonomy" id="159417"/>
    <lineage>
        <taxon>Eukaryota</taxon>
        <taxon>Metazoa</taxon>
        <taxon>Chordata</taxon>
        <taxon>Tunicata</taxon>
        <taxon>Ascidiacea</taxon>
        <taxon>Aplousobranchia</taxon>
        <taxon>Clavelinidae</taxon>
        <taxon>Clavelina</taxon>
    </lineage>
</organism>
<dbReference type="InterPro" id="IPR001810">
    <property type="entry name" value="F-box_dom"/>
</dbReference>
<evidence type="ECO:0000259" key="2">
    <source>
        <dbReference type="PROSITE" id="PS50181"/>
    </source>
</evidence>
<evidence type="ECO:0000256" key="1">
    <source>
        <dbReference type="ARBA" id="ARBA00022786"/>
    </source>
</evidence>
<keyword evidence="1" id="KW-0833">Ubl conjugation pathway</keyword>
<sequence>MADSASDRLSRECAGDVNWMKLPPELWLEIFSYLSPVTILNVVAFVCRKFKSLSFHHSLWKEIDVINWVEPIINLDSFIENLSSVIELNSEHLRSLTFSEITGNLVFGSDKRWLFYKFSNIVNLELPDCDYVTAQILEEIRKNCTKIETLILSLCSNVDNEAMEVVSKFEHLQILNISECHQVTDKGVNFIADMPCQILQFLSYDVQQFTDRSIVNLVSKQINIESLVLSGVNLTDYSVIHACLHLANLKTFYIYNCKNLTDRSIYALCGKIRLECLCLQRARNVSRLAINHLFQEKPLVNLWDLSISYTDAVLDETVDAISSGCPHLESIDLNICRKVTDESIDKLIKSCRKLEVVCLNGLTNLEGDWLAEIDHYLPKLHFLGIAFCSGISDDKIKHVLMRKPDLAVFGNKMTFDEFKQVYWNTTSIDELEHIGDAIRVLKKITLKDFE</sequence>
<comment type="caution">
    <text evidence="3">The sequence shown here is derived from an EMBL/GenBank/DDBJ whole genome shotgun (WGS) entry which is preliminary data.</text>
</comment>
<dbReference type="InterPro" id="IPR036047">
    <property type="entry name" value="F-box-like_dom_sf"/>
</dbReference>
<dbReference type="Pfam" id="PF25372">
    <property type="entry name" value="DUF7885"/>
    <property type="match status" value="1"/>
</dbReference>
<evidence type="ECO:0000313" key="3">
    <source>
        <dbReference type="EMBL" id="CAK8677382.1"/>
    </source>
</evidence>
<dbReference type="InterPro" id="IPR057207">
    <property type="entry name" value="FBXL15_LRR"/>
</dbReference>
<dbReference type="SUPFAM" id="SSF52047">
    <property type="entry name" value="RNI-like"/>
    <property type="match status" value="1"/>
</dbReference>
<feature type="domain" description="F-box" evidence="2">
    <location>
        <begin position="16"/>
        <end position="63"/>
    </location>
</feature>
<dbReference type="Proteomes" id="UP001642483">
    <property type="component" value="Unassembled WGS sequence"/>
</dbReference>
<reference evidence="3 4" key="1">
    <citation type="submission" date="2024-02" db="EMBL/GenBank/DDBJ databases">
        <authorList>
            <person name="Daric V."/>
            <person name="Darras S."/>
        </authorList>
    </citation>
    <scope>NUCLEOTIDE SEQUENCE [LARGE SCALE GENOMIC DNA]</scope>
</reference>
<dbReference type="SMART" id="SM00367">
    <property type="entry name" value="LRR_CC"/>
    <property type="match status" value="5"/>
</dbReference>
<proteinExistence type="predicted"/>
<gene>
    <name evidence="3" type="ORF">CVLEPA_LOCUS6766</name>
</gene>
<dbReference type="Pfam" id="PF12937">
    <property type="entry name" value="F-box-like"/>
    <property type="match status" value="1"/>
</dbReference>
<dbReference type="Gene3D" id="3.80.10.10">
    <property type="entry name" value="Ribonuclease Inhibitor"/>
    <property type="match status" value="2"/>
</dbReference>
<dbReference type="PANTHER" id="PTHR13318">
    <property type="entry name" value="PARTNER OF PAIRED, ISOFORM B-RELATED"/>
    <property type="match status" value="1"/>
</dbReference>
<dbReference type="InterPro" id="IPR006553">
    <property type="entry name" value="Leu-rich_rpt_Cys-con_subtyp"/>
</dbReference>
<name>A0ABP0FCF6_CLALP</name>
<accession>A0ABP0FCF6</accession>
<dbReference type="PROSITE" id="PS50181">
    <property type="entry name" value="FBOX"/>
    <property type="match status" value="1"/>
</dbReference>
<evidence type="ECO:0000313" key="4">
    <source>
        <dbReference type="Proteomes" id="UP001642483"/>
    </source>
</evidence>
<dbReference type="SMART" id="SM00256">
    <property type="entry name" value="FBOX"/>
    <property type="match status" value="1"/>
</dbReference>
<dbReference type="InterPro" id="IPR032675">
    <property type="entry name" value="LRR_dom_sf"/>
</dbReference>
<keyword evidence="4" id="KW-1185">Reference proteome</keyword>
<protein>
    <recommendedName>
        <fullName evidence="2">F-box domain-containing protein</fullName>
    </recommendedName>
</protein>
<dbReference type="EMBL" id="CAWYQH010000046">
    <property type="protein sequence ID" value="CAK8677382.1"/>
    <property type="molecule type" value="Genomic_DNA"/>
</dbReference>
<dbReference type="SUPFAM" id="SSF81383">
    <property type="entry name" value="F-box domain"/>
    <property type="match status" value="1"/>
</dbReference>